<dbReference type="InterPro" id="IPR010982">
    <property type="entry name" value="Lambda_DNA-bd_dom_sf"/>
</dbReference>
<evidence type="ECO:0000259" key="1">
    <source>
        <dbReference type="PROSITE" id="PS50943"/>
    </source>
</evidence>
<gene>
    <name evidence="2" type="ORF">LCGC14_2749220</name>
</gene>
<reference evidence="2" key="1">
    <citation type="journal article" date="2015" name="Nature">
        <title>Complex archaea that bridge the gap between prokaryotes and eukaryotes.</title>
        <authorList>
            <person name="Spang A."/>
            <person name="Saw J.H."/>
            <person name="Jorgensen S.L."/>
            <person name="Zaremba-Niedzwiedzka K."/>
            <person name="Martijn J."/>
            <person name="Lind A.E."/>
            <person name="van Eijk R."/>
            <person name="Schleper C."/>
            <person name="Guy L."/>
            <person name="Ettema T.J."/>
        </authorList>
    </citation>
    <scope>NUCLEOTIDE SEQUENCE</scope>
</reference>
<feature type="domain" description="HTH cro/C1-type" evidence="1">
    <location>
        <begin position="6"/>
        <end position="38"/>
    </location>
</feature>
<evidence type="ECO:0000313" key="2">
    <source>
        <dbReference type="EMBL" id="KKK87838.1"/>
    </source>
</evidence>
<protein>
    <recommendedName>
        <fullName evidence="1">HTH cro/C1-type domain-containing protein</fullName>
    </recommendedName>
</protein>
<dbReference type="InterPro" id="IPR001387">
    <property type="entry name" value="Cro/C1-type_HTH"/>
</dbReference>
<dbReference type="SUPFAM" id="SSF47413">
    <property type="entry name" value="lambda repressor-like DNA-binding domains"/>
    <property type="match status" value="1"/>
</dbReference>
<dbReference type="EMBL" id="LAZR01050226">
    <property type="protein sequence ID" value="KKK87838.1"/>
    <property type="molecule type" value="Genomic_DNA"/>
</dbReference>
<dbReference type="PROSITE" id="PS50943">
    <property type="entry name" value="HTH_CROC1"/>
    <property type="match status" value="1"/>
</dbReference>
<dbReference type="Gene3D" id="1.10.260.40">
    <property type="entry name" value="lambda repressor-like DNA-binding domains"/>
    <property type="match status" value="1"/>
</dbReference>
<dbReference type="Pfam" id="PF01381">
    <property type="entry name" value="HTH_3"/>
    <property type="match status" value="1"/>
</dbReference>
<dbReference type="AlphaFoldDB" id="A0A0F8Z2E8"/>
<organism evidence="2">
    <name type="scientific">marine sediment metagenome</name>
    <dbReference type="NCBI Taxonomy" id="412755"/>
    <lineage>
        <taxon>unclassified sequences</taxon>
        <taxon>metagenomes</taxon>
        <taxon>ecological metagenomes</taxon>
    </lineage>
</organism>
<comment type="caution">
    <text evidence="2">The sequence shown here is derived from an EMBL/GenBank/DDBJ whole genome shotgun (WGS) entry which is preliminary data.</text>
</comment>
<dbReference type="GO" id="GO:0003677">
    <property type="term" value="F:DNA binding"/>
    <property type="evidence" value="ECO:0007669"/>
    <property type="project" value="InterPro"/>
</dbReference>
<name>A0A0F8Z2E8_9ZZZZ</name>
<dbReference type="CDD" id="cd00093">
    <property type="entry name" value="HTH_XRE"/>
    <property type="match status" value="1"/>
</dbReference>
<sequence>MTAEQLKKGRKALDVTQEQLAHRFDVDRTTVARWETNQLEIPKTVELALFFLLTREGLNPHTFFS</sequence>
<dbReference type="SMART" id="SM00530">
    <property type="entry name" value="HTH_XRE"/>
    <property type="match status" value="1"/>
</dbReference>
<proteinExistence type="predicted"/>
<accession>A0A0F8Z2E8</accession>